<evidence type="ECO:0000256" key="2">
    <source>
        <dbReference type="ARBA" id="ARBA00022679"/>
    </source>
</evidence>
<dbReference type="Pfam" id="PF00132">
    <property type="entry name" value="Hexapep"/>
    <property type="match status" value="1"/>
</dbReference>
<comment type="similarity">
    <text evidence="1">Belongs to the transferase hexapeptide repeat family.</text>
</comment>
<comment type="caution">
    <text evidence="3">The sequence shown here is derived from an EMBL/GenBank/DDBJ whole genome shotgun (WGS) entry which is preliminary data.</text>
</comment>
<organism evidence="3">
    <name type="scientific">Baileyella intestinalis</name>
    <dbReference type="NCBI Taxonomy" id="2606709"/>
    <lineage>
        <taxon>Bacteria</taxon>
        <taxon>Bacillati</taxon>
        <taxon>Bacillota</taxon>
        <taxon>Clostridia</taxon>
        <taxon>Peptostreptococcales</taxon>
        <taxon>Anaerovoracaceae</taxon>
        <taxon>Baileyella</taxon>
    </lineage>
</organism>
<evidence type="ECO:0000313" key="3">
    <source>
        <dbReference type="EMBL" id="MST68932.1"/>
    </source>
</evidence>
<gene>
    <name evidence="3" type="ORF">FYJ66_04905</name>
</gene>
<dbReference type="SUPFAM" id="SSF51161">
    <property type="entry name" value="Trimeric LpxA-like enzymes"/>
    <property type="match status" value="1"/>
</dbReference>
<keyword evidence="3" id="KW-0012">Acyltransferase</keyword>
<dbReference type="AlphaFoldDB" id="A0A6A8M6F5"/>
<keyword evidence="2 3" id="KW-0808">Transferase</keyword>
<dbReference type="PANTHER" id="PTHR23416">
    <property type="entry name" value="SIALIC ACID SYNTHASE-RELATED"/>
    <property type="match status" value="1"/>
</dbReference>
<name>A0A6A8M6F5_9FIRM</name>
<dbReference type="RefSeq" id="WP_154572396.1">
    <property type="nucleotide sequence ID" value="NZ_VUNB01000003.1"/>
</dbReference>
<evidence type="ECO:0000256" key="1">
    <source>
        <dbReference type="ARBA" id="ARBA00007274"/>
    </source>
</evidence>
<dbReference type="Gene3D" id="2.160.10.10">
    <property type="entry name" value="Hexapeptide repeat proteins"/>
    <property type="match status" value="1"/>
</dbReference>
<dbReference type="PANTHER" id="PTHR23416:SF23">
    <property type="entry name" value="ACETYLTRANSFERASE C18B11.09C-RELATED"/>
    <property type="match status" value="1"/>
</dbReference>
<dbReference type="EMBL" id="VUNB01000003">
    <property type="protein sequence ID" value="MST68932.1"/>
    <property type="molecule type" value="Genomic_DNA"/>
</dbReference>
<dbReference type="InterPro" id="IPR011004">
    <property type="entry name" value="Trimer_LpxA-like_sf"/>
</dbReference>
<accession>A0A6A8M6F5</accession>
<dbReference type="GO" id="GO:0008374">
    <property type="term" value="F:O-acyltransferase activity"/>
    <property type="evidence" value="ECO:0007669"/>
    <property type="project" value="TreeGrafter"/>
</dbReference>
<dbReference type="InterPro" id="IPR051159">
    <property type="entry name" value="Hexapeptide_acetyltransf"/>
</dbReference>
<protein>
    <submittedName>
        <fullName evidence="3">Acyltransferase</fullName>
    </submittedName>
</protein>
<sequence length="141" mass="15120">MSFCPHVVCGGGTNIHIGDNTFINYNVWIEDNVTIGKNCNIAYKVTFCTSNHNIGDSSRRAGKSTTERIQVGDGTWIGAGSIILPGVTIGSGCIIAAGSVVTKDCENNKLYAGNPAKMIKDLEIIEDKALIKRKKSHCAYV</sequence>
<dbReference type="GO" id="GO:0005829">
    <property type="term" value="C:cytosol"/>
    <property type="evidence" value="ECO:0007669"/>
    <property type="project" value="TreeGrafter"/>
</dbReference>
<dbReference type="Pfam" id="PF14602">
    <property type="entry name" value="Hexapep_2"/>
    <property type="match status" value="1"/>
</dbReference>
<proteinExistence type="inferred from homology"/>
<dbReference type="InterPro" id="IPR001451">
    <property type="entry name" value="Hexapep"/>
</dbReference>
<reference evidence="3" key="1">
    <citation type="submission" date="2019-09" db="EMBL/GenBank/DDBJ databases">
        <title>In-depth cultivation of the pig gut microbiome towards novel bacterial diversity and tailored functional studies.</title>
        <authorList>
            <person name="Wylensek D."/>
            <person name="Hitch T.C.A."/>
            <person name="Clavel T."/>
        </authorList>
    </citation>
    <scope>NUCLEOTIDE SEQUENCE</scope>
    <source>
        <strain evidence="3">RF-744-FAT-WT-3</strain>
    </source>
</reference>